<feature type="region of interest" description="Disordered" evidence="1">
    <location>
        <begin position="86"/>
        <end position="160"/>
    </location>
</feature>
<comment type="caution">
    <text evidence="3">The sequence shown here is derived from an EMBL/GenBank/DDBJ whole genome shotgun (WGS) entry which is preliminary data.</text>
</comment>
<keyword evidence="2" id="KW-0812">Transmembrane</keyword>
<name>A0A813HG71_POLGL</name>
<proteinExistence type="predicted"/>
<evidence type="ECO:0000256" key="1">
    <source>
        <dbReference type="SAM" id="MobiDB-lite"/>
    </source>
</evidence>
<keyword evidence="2" id="KW-0472">Membrane</keyword>
<dbReference type="AlphaFoldDB" id="A0A813HG71"/>
<evidence type="ECO:0000313" key="3">
    <source>
        <dbReference type="EMBL" id="CAE8636983.1"/>
    </source>
</evidence>
<gene>
    <name evidence="3" type="ORF">PGLA1383_LOCUS52385</name>
</gene>
<keyword evidence="2" id="KW-1133">Transmembrane helix</keyword>
<feature type="compositionally biased region" description="Polar residues" evidence="1">
    <location>
        <begin position="263"/>
        <end position="276"/>
    </location>
</feature>
<evidence type="ECO:0000256" key="2">
    <source>
        <dbReference type="SAM" id="Phobius"/>
    </source>
</evidence>
<feature type="region of interest" description="Disordered" evidence="1">
    <location>
        <begin position="263"/>
        <end position="296"/>
    </location>
</feature>
<feature type="transmembrane region" description="Helical" evidence="2">
    <location>
        <begin position="53"/>
        <end position="77"/>
    </location>
</feature>
<evidence type="ECO:0000313" key="4">
    <source>
        <dbReference type="Proteomes" id="UP000654075"/>
    </source>
</evidence>
<dbReference type="Proteomes" id="UP000654075">
    <property type="component" value="Unassembled WGS sequence"/>
</dbReference>
<reference evidence="3" key="1">
    <citation type="submission" date="2021-02" db="EMBL/GenBank/DDBJ databases">
        <authorList>
            <person name="Dougan E. K."/>
            <person name="Rhodes N."/>
            <person name="Thang M."/>
            <person name="Chan C."/>
        </authorList>
    </citation>
    <scope>NUCLEOTIDE SEQUENCE</scope>
</reference>
<keyword evidence="4" id="KW-1185">Reference proteome</keyword>
<accession>A0A813HG71</accession>
<dbReference type="EMBL" id="CAJNNV010031591">
    <property type="protein sequence ID" value="CAE8636983.1"/>
    <property type="molecule type" value="Genomic_DNA"/>
</dbReference>
<protein>
    <submittedName>
        <fullName evidence="3">Uncharacterized protein</fullName>
    </submittedName>
</protein>
<feature type="compositionally biased region" description="Acidic residues" evidence="1">
    <location>
        <begin position="95"/>
        <end position="105"/>
    </location>
</feature>
<organism evidence="3 4">
    <name type="scientific">Polarella glacialis</name>
    <name type="common">Dinoflagellate</name>
    <dbReference type="NCBI Taxonomy" id="89957"/>
    <lineage>
        <taxon>Eukaryota</taxon>
        <taxon>Sar</taxon>
        <taxon>Alveolata</taxon>
        <taxon>Dinophyceae</taxon>
        <taxon>Suessiales</taxon>
        <taxon>Suessiaceae</taxon>
        <taxon>Polarella</taxon>
    </lineage>
</organism>
<sequence length="296" mass="32007">MCVVEPGNSRGRVCWSMCDTKKPATKYALGATADIAATVIQFRDSGSCNPSNWLTWVIALLVIALLTSLCVLGVFTYRKRRGDRSRKEESLAESLADDYEDDGPGVEERGFDGQEDFGAQGSAEQGEYGPPPPQSFSAQGRSFDRAGQHQDSPSRATGRGMQMDFLEPTHAPYNGLQQNTSMRIPGLDEPHLSLQSIQPMVVPQATSQAPLVQMGTTMPAQQVQYGSQPQYVPQQPGQPVYRTASAVPMQAFQAQLGPTFSTQVPQQSGYTSQAGSVQIGPGSAMVQPQAQYLRRG</sequence>